<dbReference type="Gene3D" id="3.40.710.10">
    <property type="entry name" value="DD-peptidase/beta-lactamase superfamily"/>
    <property type="match status" value="2"/>
</dbReference>
<dbReference type="PRINTS" id="PR00922">
    <property type="entry name" value="DADACBPTASE3"/>
</dbReference>
<dbReference type="PANTHER" id="PTHR30023:SF0">
    <property type="entry name" value="PENICILLIN-SENSITIVE CARBOXYPEPTIDASE A"/>
    <property type="match status" value="1"/>
</dbReference>
<feature type="compositionally biased region" description="Basic and acidic residues" evidence="3">
    <location>
        <begin position="18"/>
        <end position="31"/>
    </location>
</feature>
<keyword evidence="4" id="KW-0121">Carboxypeptidase</keyword>
<evidence type="ECO:0000256" key="2">
    <source>
        <dbReference type="ARBA" id="ARBA00022801"/>
    </source>
</evidence>
<dbReference type="GO" id="GO:0006508">
    <property type="term" value="P:proteolysis"/>
    <property type="evidence" value="ECO:0007669"/>
    <property type="project" value="InterPro"/>
</dbReference>
<sequence>MAAGTAVAAGPWQGGQRTAERHFAAARDAADGRTGGKAATGHGSTAGAPAGGTPSALPSAVPAAAPVLAPVGASAAPVPAGTATRLAGKLDPLLSAYGMGPVRTGVVIDAGTGTVLYDHQDGSATTPASTTKLATATAALGLLGPDKRLTTRVVRTAKGQVVLVGGGDPTLELGQLAQDTAKALKAAGHTTIDLGYDTSLYTGPSLHPIGHNENLAPVTALMADEGRLDDSSSGPAARAYDPAASAAGSFADLLGKQGITVTGVAPASGGRNGTVAGTTLATHASAPLSDLVEQMLTNSDNDLAEALARQVALASGRPASFAGGAAGIRAALTRYGVPLPQASFHDGSGLDHDDRLAPVTLARLLALAASPGHDELRPVLTGLPVADFTGTLAERFGGGSPAAGLVHAKTGTLTGTNTIAGTVVTSGGRLLTFSFMTQGGADPTSTESALDALATAVAST</sequence>
<feature type="compositionally biased region" description="Low complexity" evidence="3">
    <location>
        <begin position="36"/>
        <end position="59"/>
    </location>
</feature>
<organism evidence="4 5">
    <name type="scientific">Actinacidiphila reveromycinica</name>
    <dbReference type="NCBI Taxonomy" id="659352"/>
    <lineage>
        <taxon>Bacteria</taxon>
        <taxon>Bacillati</taxon>
        <taxon>Actinomycetota</taxon>
        <taxon>Actinomycetes</taxon>
        <taxon>Kitasatosporales</taxon>
        <taxon>Streptomycetaceae</taxon>
        <taxon>Actinacidiphila</taxon>
    </lineage>
</organism>
<reference evidence="4 5" key="2">
    <citation type="journal article" date="2011" name="J. Antibiot.">
        <title>Furaquinocins I and J: novel polyketide isoprenoid hybrid compounds from Streptomyces reveromyceticus SN-593.</title>
        <authorList>
            <person name="Panthee S."/>
            <person name="Takahashi S."/>
            <person name="Takagi H."/>
            <person name="Nogawa T."/>
            <person name="Oowada E."/>
            <person name="Uramoto M."/>
            <person name="Osada H."/>
        </authorList>
    </citation>
    <scope>NUCLEOTIDE SEQUENCE [LARGE SCALE GENOMIC DNA]</scope>
    <source>
        <strain evidence="4 5">SN-593</strain>
    </source>
</reference>
<keyword evidence="2" id="KW-0378">Hydrolase</keyword>
<dbReference type="Proteomes" id="UP000595703">
    <property type="component" value="Chromosome"/>
</dbReference>
<dbReference type="GO" id="GO:0004185">
    <property type="term" value="F:serine-type carboxypeptidase activity"/>
    <property type="evidence" value="ECO:0007669"/>
    <property type="project" value="InterPro"/>
</dbReference>
<name>A0A7U3VNX0_9ACTN</name>
<dbReference type="SUPFAM" id="SSF56601">
    <property type="entry name" value="beta-lactamase/transpeptidase-like"/>
    <property type="match status" value="1"/>
</dbReference>
<proteinExistence type="inferred from homology"/>
<dbReference type="KEGG" id="arev:RVR_4036"/>
<comment type="similarity">
    <text evidence="1">Belongs to the peptidase S13 family.</text>
</comment>
<dbReference type="NCBIfam" id="TIGR00666">
    <property type="entry name" value="PBP4"/>
    <property type="match status" value="1"/>
</dbReference>
<gene>
    <name evidence="4" type="ORF">RVR_4036</name>
</gene>
<dbReference type="PANTHER" id="PTHR30023">
    <property type="entry name" value="D-ALANYL-D-ALANINE CARBOXYPEPTIDASE"/>
    <property type="match status" value="1"/>
</dbReference>
<feature type="region of interest" description="Disordered" evidence="3">
    <location>
        <begin position="1"/>
        <end position="59"/>
    </location>
</feature>
<dbReference type="GO" id="GO:0000270">
    <property type="term" value="P:peptidoglycan metabolic process"/>
    <property type="evidence" value="ECO:0007669"/>
    <property type="project" value="TreeGrafter"/>
</dbReference>
<dbReference type="AlphaFoldDB" id="A0A7U3VNX0"/>
<dbReference type="Gene3D" id="3.50.80.20">
    <property type="entry name" value="D-Ala-D-Ala carboxypeptidase C, peptidase S13"/>
    <property type="match status" value="1"/>
</dbReference>
<reference evidence="4 5" key="3">
    <citation type="journal article" date="2011" name="Nat. Chem. Biol.">
        <title>Reveromycin A biosynthesis uses RevG and RevJ for stereospecific spiroacetal formation.</title>
        <authorList>
            <person name="Takahashi S."/>
            <person name="Toyoda A."/>
            <person name="Sekiyama Y."/>
            <person name="Takagi H."/>
            <person name="Nogawa T."/>
            <person name="Uramoto M."/>
            <person name="Suzuki R."/>
            <person name="Koshino H."/>
            <person name="Kumano T."/>
            <person name="Panthee S."/>
            <person name="Dairi T."/>
            <person name="Ishikawa J."/>
            <person name="Ikeda H."/>
            <person name="Sakaki Y."/>
            <person name="Osada H."/>
        </authorList>
    </citation>
    <scope>NUCLEOTIDE SEQUENCE [LARGE SCALE GENOMIC DNA]</scope>
    <source>
        <strain evidence="4 5">SN-593</strain>
    </source>
</reference>
<protein>
    <submittedName>
        <fullName evidence="4">Putative D-alanyl-D-alanine carboxypeptidase</fullName>
    </submittedName>
</protein>
<keyword evidence="5" id="KW-1185">Reference proteome</keyword>
<reference evidence="4 5" key="1">
    <citation type="journal article" date="2010" name="J. Bacteriol.">
        <title>Biochemical characterization of a novel indole prenyltransferase from Streptomyces sp. SN-593.</title>
        <authorList>
            <person name="Takahashi S."/>
            <person name="Takagi H."/>
            <person name="Toyoda A."/>
            <person name="Uramoto M."/>
            <person name="Nogawa T."/>
            <person name="Ueki M."/>
            <person name="Sakaki Y."/>
            <person name="Osada H."/>
        </authorList>
    </citation>
    <scope>NUCLEOTIDE SEQUENCE [LARGE SCALE GENOMIC DNA]</scope>
    <source>
        <strain evidence="4 5">SN-593</strain>
    </source>
</reference>
<dbReference type="InterPro" id="IPR000667">
    <property type="entry name" value="Peptidase_S13"/>
</dbReference>
<evidence type="ECO:0000256" key="1">
    <source>
        <dbReference type="ARBA" id="ARBA00006096"/>
    </source>
</evidence>
<accession>A0A7U3VNX0</accession>
<reference evidence="4 5" key="4">
    <citation type="journal article" date="2020" name="Sci. Rep.">
        <title>beta-carboline chemical signals induce reveromycin production through a LuxR family regulator in Streptomyces sp. SN-593.</title>
        <authorList>
            <person name="Panthee S."/>
            <person name="Kito N."/>
            <person name="Hayashi T."/>
            <person name="Shimizu T."/>
            <person name="Ishikawa J."/>
            <person name="Hamamoto H."/>
            <person name="Osada H."/>
            <person name="Takahashi S."/>
        </authorList>
    </citation>
    <scope>NUCLEOTIDE SEQUENCE [LARGE SCALE GENOMIC DNA]</scope>
    <source>
        <strain evidence="4 5">SN-593</strain>
    </source>
</reference>
<evidence type="ECO:0000256" key="3">
    <source>
        <dbReference type="SAM" id="MobiDB-lite"/>
    </source>
</evidence>
<dbReference type="EMBL" id="AP018365">
    <property type="protein sequence ID" value="BBA98014.1"/>
    <property type="molecule type" value="Genomic_DNA"/>
</dbReference>
<evidence type="ECO:0000313" key="4">
    <source>
        <dbReference type="EMBL" id="BBA98014.1"/>
    </source>
</evidence>
<keyword evidence="4" id="KW-0645">Protease</keyword>
<evidence type="ECO:0000313" key="5">
    <source>
        <dbReference type="Proteomes" id="UP000595703"/>
    </source>
</evidence>
<dbReference type="Pfam" id="PF02113">
    <property type="entry name" value="Peptidase_S13"/>
    <property type="match status" value="2"/>
</dbReference>
<dbReference type="InterPro" id="IPR012338">
    <property type="entry name" value="Beta-lactam/transpept-like"/>
</dbReference>